<dbReference type="GO" id="GO:0016020">
    <property type="term" value="C:membrane"/>
    <property type="evidence" value="ECO:0007669"/>
    <property type="project" value="UniProtKB-SubCell"/>
</dbReference>
<evidence type="ECO:0000313" key="7">
    <source>
        <dbReference type="EMBL" id="QEV41940.1"/>
    </source>
</evidence>
<keyword evidence="4" id="KW-1133">Transmembrane helix</keyword>
<dbReference type="RefSeq" id="WP_052454332.1">
    <property type="nucleotide sequence ID" value="NZ_CP009313.1"/>
</dbReference>
<dbReference type="PROSITE" id="PS00221">
    <property type="entry name" value="MIP"/>
    <property type="match status" value="1"/>
</dbReference>
<dbReference type="Proteomes" id="UP000325763">
    <property type="component" value="Chromosome"/>
</dbReference>
<dbReference type="InterPro" id="IPR023271">
    <property type="entry name" value="Aquaporin-like"/>
</dbReference>
<dbReference type="SUPFAM" id="SSF81338">
    <property type="entry name" value="Aquaporin-like"/>
    <property type="match status" value="1"/>
</dbReference>
<accession>A0A5P2W7M7</accession>
<comment type="similarity">
    <text evidence="6">Belongs to the MIP/aquaporin (TC 1.A.8) family.</text>
</comment>
<evidence type="ECO:0000256" key="1">
    <source>
        <dbReference type="ARBA" id="ARBA00004141"/>
    </source>
</evidence>
<organism evidence="7 8">
    <name type="scientific">Streptomyces nodosus</name>
    <dbReference type="NCBI Taxonomy" id="40318"/>
    <lineage>
        <taxon>Bacteria</taxon>
        <taxon>Bacillati</taxon>
        <taxon>Actinomycetota</taxon>
        <taxon>Actinomycetes</taxon>
        <taxon>Kitasatosporales</taxon>
        <taxon>Streptomycetaceae</taxon>
        <taxon>Streptomyces</taxon>
    </lineage>
</organism>
<evidence type="ECO:0000256" key="2">
    <source>
        <dbReference type="ARBA" id="ARBA00022448"/>
    </source>
</evidence>
<dbReference type="AlphaFoldDB" id="A0A5P2W7M7"/>
<dbReference type="InterPro" id="IPR000425">
    <property type="entry name" value="MIP"/>
</dbReference>
<evidence type="ECO:0000256" key="4">
    <source>
        <dbReference type="ARBA" id="ARBA00022989"/>
    </source>
</evidence>
<dbReference type="EMBL" id="CP023747">
    <property type="protein sequence ID" value="QEV41940.1"/>
    <property type="molecule type" value="Genomic_DNA"/>
</dbReference>
<dbReference type="Pfam" id="PF00230">
    <property type="entry name" value="MIP"/>
    <property type="match status" value="1"/>
</dbReference>
<comment type="subcellular location">
    <subcellularLocation>
        <location evidence="1">Membrane</location>
        <topology evidence="1">Multi-pass membrane protein</topology>
    </subcellularLocation>
</comment>
<protein>
    <submittedName>
        <fullName evidence="7">Uncharacterized protein</fullName>
    </submittedName>
</protein>
<dbReference type="PANTHER" id="PTHR45724">
    <property type="entry name" value="AQUAPORIN NIP2-1"/>
    <property type="match status" value="1"/>
</dbReference>
<dbReference type="KEGG" id="snq:CP978_28260"/>
<proteinExistence type="inferred from homology"/>
<dbReference type="InterPro" id="IPR022357">
    <property type="entry name" value="MIP_CS"/>
</dbReference>
<evidence type="ECO:0000313" key="8">
    <source>
        <dbReference type="Proteomes" id="UP000325763"/>
    </source>
</evidence>
<evidence type="ECO:0000256" key="6">
    <source>
        <dbReference type="RuleBase" id="RU000477"/>
    </source>
</evidence>
<dbReference type="PRINTS" id="PR00783">
    <property type="entry name" value="MINTRINSICP"/>
</dbReference>
<dbReference type="Gene3D" id="1.20.1080.10">
    <property type="entry name" value="Glycerol uptake facilitator protein"/>
    <property type="match status" value="1"/>
</dbReference>
<dbReference type="OrthoDB" id="9807293at2"/>
<keyword evidence="5" id="KW-0472">Membrane</keyword>
<dbReference type="InterPro" id="IPR034294">
    <property type="entry name" value="Aquaporin_transptr"/>
</dbReference>
<name>A0A5P2W7M7_9ACTN</name>
<sequence>MTHPSRDPAPSGPPEPQNGADSRFTPAVIAQRSALELLLTAVLLFGVVTIVRWVAGPSPLSAAVPQIHLQLLIIGGGVGLLLAALIISPPGRISGGHINPAISLAMWRFGVFPGAAVTPYAVAQLVGSLLGVLAARALWGPVTGRPPVTHAALQPATGWTAAELFVVEAVSMGVIVYLVGFFLQSPRLAPLVPWLVGLLIGGAIAGLGTTSGGSDNPARQFGPAVVSGRLGFLWVYLVAPMVGAVLAALVLQQVRTCREVRTHRLCGTRADGSALTAEDTPDTRP</sequence>
<dbReference type="PANTHER" id="PTHR45724:SF13">
    <property type="entry name" value="AQUAPORIN NIP1-1-RELATED"/>
    <property type="match status" value="1"/>
</dbReference>
<evidence type="ECO:0000256" key="3">
    <source>
        <dbReference type="ARBA" id="ARBA00022692"/>
    </source>
</evidence>
<keyword evidence="2 6" id="KW-0813">Transport</keyword>
<reference evidence="7 8" key="1">
    <citation type="submission" date="2017-09" db="EMBL/GenBank/DDBJ databases">
        <title>Streptomyces genome completion.</title>
        <authorList>
            <person name="Lee N."/>
            <person name="Cho B.-K."/>
        </authorList>
    </citation>
    <scope>NUCLEOTIDE SEQUENCE [LARGE SCALE GENOMIC DNA]</scope>
    <source>
        <strain evidence="7 8">ATCC 14899</strain>
    </source>
</reference>
<keyword evidence="3 6" id="KW-0812">Transmembrane</keyword>
<evidence type="ECO:0000256" key="5">
    <source>
        <dbReference type="ARBA" id="ARBA00023136"/>
    </source>
</evidence>
<dbReference type="GO" id="GO:0015267">
    <property type="term" value="F:channel activity"/>
    <property type="evidence" value="ECO:0007669"/>
    <property type="project" value="InterPro"/>
</dbReference>
<gene>
    <name evidence="7" type="ORF">CP978_28260</name>
</gene>